<name>A0ACC0J4V8_9ERIC</name>
<sequence length="169" mass="18021">MLDIVLDAALPSSSGTAFTDSGVPLWMEEYSEYGVRANLWKEKQEFSVKEVHILMAADNAMVGSSVCQGSSSEQGLGKTTIPKPMGDIETATKASTPTTNVQDYDEAKGHTQVRMSCVEGLVDMASMDSETEAEMVQSHSSNGLGVRGMGETVNPVMHVMDGDFMGCNG</sequence>
<organism evidence="1 2">
    <name type="scientific">Camellia lanceoleosa</name>
    <dbReference type="NCBI Taxonomy" id="1840588"/>
    <lineage>
        <taxon>Eukaryota</taxon>
        <taxon>Viridiplantae</taxon>
        <taxon>Streptophyta</taxon>
        <taxon>Embryophyta</taxon>
        <taxon>Tracheophyta</taxon>
        <taxon>Spermatophyta</taxon>
        <taxon>Magnoliopsida</taxon>
        <taxon>eudicotyledons</taxon>
        <taxon>Gunneridae</taxon>
        <taxon>Pentapetalae</taxon>
        <taxon>asterids</taxon>
        <taxon>Ericales</taxon>
        <taxon>Theaceae</taxon>
        <taxon>Camellia</taxon>
    </lineage>
</organism>
<reference evidence="1 2" key="1">
    <citation type="journal article" date="2022" name="Plant J.">
        <title>Chromosome-level genome of Camellia lanceoleosa provides a valuable resource for understanding genome evolution and self-incompatibility.</title>
        <authorList>
            <person name="Gong W."/>
            <person name="Xiao S."/>
            <person name="Wang L."/>
            <person name="Liao Z."/>
            <person name="Chang Y."/>
            <person name="Mo W."/>
            <person name="Hu G."/>
            <person name="Li W."/>
            <person name="Zhao G."/>
            <person name="Zhu H."/>
            <person name="Hu X."/>
            <person name="Ji K."/>
            <person name="Xiang X."/>
            <person name="Song Q."/>
            <person name="Yuan D."/>
            <person name="Jin S."/>
            <person name="Zhang L."/>
        </authorList>
    </citation>
    <scope>NUCLEOTIDE SEQUENCE [LARGE SCALE GENOMIC DNA]</scope>
    <source>
        <strain evidence="1">SQ_2022a</strain>
    </source>
</reference>
<accession>A0ACC0J4V8</accession>
<proteinExistence type="predicted"/>
<gene>
    <name evidence="1" type="ORF">LOK49_LG01G02464</name>
</gene>
<keyword evidence="2" id="KW-1185">Reference proteome</keyword>
<evidence type="ECO:0000313" key="1">
    <source>
        <dbReference type="EMBL" id="KAI8032443.1"/>
    </source>
</evidence>
<comment type="caution">
    <text evidence="1">The sequence shown here is derived from an EMBL/GenBank/DDBJ whole genome shotgun (WGS) entry which is preliminary data.</text>
</comment>
<dbReference type="EMBL" id="CM045758">
    <property type="protein sequence ID" value="KAI8032443.1"/>
    <property type="molecule type" value="Genomic_DNA"/>
</dbReference>
<protein>
    <submittedName>
        <fullName evidence="1">Uncharacterized protein</fullName>
    </submittedName>
</protein>
<dbReference type="Proteomes" id="UP001060215">
    <property type="component" value="Chromosome 1"/>
</dbReference>
<evidence type="ECO:0000313" key="2">
    <source>
        <dbReference type="Proteomes" id="UP001060215"/>
    </source>
</evidence>